<dbReference type="OrthoDB" id="1688190at2759"/>
<dbReference type="OMA" id="SANCDLQ"/>
<dbReference type="PANTHER" id="PTHR11439">
    <property type="entry name" value="GAG-POL-RELATED RETROTRANSPOSON"/>
    <property type="match status" value="1"/>
</dbReference>
<dbReference type="KEGG" id="nnu:109115810"/>
<dbReference type="InParanoid" id="A0A1U8QAD2"/>
<dbReference type="STRING" id="4432.A0A1U8QAD2"/>
<dbReference type="Proteomes" id="UP000189703">
    <property type="component" value="Unplaced"/>
</dbReference>
<organism evidence="1 2">
    <name type="scientific">Nelumbo nucifera</name>
    <name type="common">Sacred lotus</name>
    <dbReference type="NCBI Taxonomy" id="4432"/>
    <lineage>
        <taxon>Eukaryota</taxon>
        <taxon>Viridiplantae</taxon>
        <taxon>Streptophyta</taxon>
        <taxon>Embryophyta</taxon>
        <taxon>Tracheophyta</taxon>
        <taxon>Spermatophyta</taxon>
        <taxon>Magnoliopsida</taxon>
        <taxon>Proteales</taxon>
        <taxon>Nelumbonaceae</taxon>
        <taxon>Nelumbo</taxon>
    </lineage>
</organism>
<keyword evidence="1" id="KW-1185">Reference proteome</keyword>
<dbReference type="SUPFAM" id="SSF56672">
    <property type="entry name" value="DNA/RNA polymerases"/>
    <property type="match status" value="1"/>
</dbReference>
<evidence type="ECO:0000313" key="2">
    <source>
        <dbReference type="RefSeq" id="XP_019055744.1"/>
    </source>
</evidence>
<protein>
    <submittedName>
        <fullName evidence="2">Uncharacterized protein LOC109115810</fullName>
    </submittedName>
</protein>
<accession>A0A1U8QAD2</accession>
<sequence length="239" mass="27347">MRMPPDFQSDKPVSYYSLFTFRRDRVHVLVLVYVDDIIVLVARNSTGIFLSQRKYALDIISKVGLLGTKPVPFPIEQNHNLALTDGPLLSDHERYRRLVGRLIYLSATRPELSYCVHVLSQFMQQPQERHWEAALRVVRYLKGNSGQGILLRSDCDLQLYAWCDSDWASCPLSRRSLSGWFILLGKSPISWKTKKQHTMARSSAEAEYRSMATATCVKMAKGIVIGSWSYTFKLNAIIL</sequence>
<dbReference type="AlphaFoldDB" id="A0A1U8QAD2"/>
<proteinExistence type="predicted"/>
<dbReference type="CDD" id="cd09272">
    <property type="entry name" value="RNase_HI_RT_Ty1"/>
    <property type="match status" value="1"/>
</dbReference>
<name>A0A1U8QAD2_NELNU</name>
<reference evidence="2" key="1">
    <citation type="submission" date="2025-08" db="UniProtKB">
        <authorList>
            <consortium name="RefSeq"/>
        </authorList>
    </citation>
    <scope>IDENTIFICATION</scope>
</reference>
<dbReference type="PANTHER" id="PTHR11439:SF511">
    <property type="match status" value="1"/>
</dbReference>
<dbReference type="InterPro" id="IPR043502">
    <property type="entry name" value="DNA/RNA_pol_sf"/>
</dbReference>
<evidence type="ECO:0000313" key="1">
    <source>
        <dbReference type="Proteomes" id="UP000189703"/>
    </source>
</evidence>
<gene>
    <name evidence="2" type="primary">LOC109115810</name>
</gene>
<dbReference type="RefSeq" id="XP_019055744.1">
    <property type="nucleotide sequence ID" value="XM_019200199.1"/>
</dbReference>
<dbReference type="GeneID" id="109115810"/>